<evidence type="ECO:0000313" key="9">
    <source>
        <dbReference type="EMBL" id="KJZ77133.1"/>
    </source>
</evidence>
<evidence type="ECO:0000256" key="4">
    <source>
        <dbReference type="ARBA" id="ARBA00022692"/>
    </source>
</evidence>
<name>A0A0F7ZVS7_9HYPO</name>
<dbReference type="Proteomes" id="UP000054481">
    <property type="component" value="Unassembled WGS sequence"/>
</dbReference>
<dbReference type="OrthoDB" id="260807at2759"/>
<comment type="subcellular location">
    <subcellularLocation>
        <location evidence="1 7">Membrane</location>
        <topology evidence="1 7">Multi-pass membrane protein</topology>
    </subcellularLocation>
</comment>
<feature type="region of interest" description="Disordered" evidence="8">
    <location>
        <begin position="304"/>
        <end position="352"/>
    </location>
</feature>
<keyword evidence="4 7" id="KW-0812">Transmembrane</keyword>
<dbReference type="GO" id="GO:0035435">
    <property type="term" value="P:phosphate ion transmembrane transport"/>
    <property type="evidence" value="ECO:0007669"/>
    <property type="project" value="TreeGrafter"/>
</dbReference>
<feature type="transmembrane region" description="Helical" evidence="7">
    <location>
        <begin position="118"/>
        <end position="138"/>
    </location>
</feature>
<keyword evidence="2 7" id="KW-0813">Transport</keyword>
<gene>
    <name evidence="9" type="ORF">HIM_03454</name>
</gene>
<protein>
    <recommendedName>
        <fullName evidence="7">Phosphate transporter</fullName>
    </recommendedName>
</protein>
<feature type="transmembrane region" description="Helical" evidence="7">
    <location>
        <begin position="150"/>
        <end position="170"/>
    </location>
</feature>
<reference evidence="9 10" key="1">
    <citation type="journal article" date="2014" name="Genome Biol. Evol.">
        <title>Comparative genomics and transcriptomics analyses reveal divergent lifestyle features of nematode endoparasitic fungus Hirsutella minnesotensis.</title>
        <authorList>
            <person name="Lai Y."/>
            <person name="Liu K."/>
            <person name="Zhang X."/>
            <person name="Zhang X."/>
            <person name="Li K."/>
            <person name="Wang N."/>
            <person name="Shu C."/>
            <person name="Wu Y."/>
            <person name="Wang C."/>
            <person name="Bushley K.E."/>
            <person name="Xiang M."/>
            <person name="Liu X."/>
        </authorList>
    </citation>
    <scope>NUCLEOTIDE SEQUENCE [LARGE SCALE GENOMIC DNA]</scope>
    <source>
        <strain evidence="9 10">3608</strain>
    </source>
</reference>
<dbReference type="PANTHER" id="PTHR11101:SF80">
    <property type="entry name" value="PHOSPHATE TRANSPORTER"/>
    <property type="match status" value="1"/>
</dbReference>
<comment type="similarity">
    <text evidence="7">Belongs to the inorganic phosphate transporter (PiT) (TC 2.A.20) family.</text>
</comment>
<evidence type="ECO:0000256" key="3">
    <source>
        <dbReference type="ARBA" id="ARBA00022592"/>
    </source>
</evidence>
<evidence type="ECO:0000256" key="6">
    <source>
        <dbReference type="ARBA" id="ARBA00023136"/>
    </source>
</evidence>
<comment type="function">
    <text evidence="7">Sodium-phosphate symporter.</text>
</comment>
<keyword evidence="10" id="KW-1185">Reference proteome</keyword>
<dbReference type="GO" id="GO:0016020">
    <property type="term" value="C:membrane"/>
    <property type="evidence" value="ECO:0007669"/>
    <property type="project" value="UniProtKB-SubCell"/>
</dbReference>
<evidence type="ECO:0000256" key="2">
    <source>
        <dbReference type="ARBA" id="ARBA00022448"/>
    </source>
</evidence>
<evidence type="ECO:0000256" key="5">
    <source>
        <dbReference type="ARBA" id="ARBA00022989"/>
    </source>
</evidence>
<proteinExistence type="inferred from homology"/>
<feature type="transmembrane region" description="Helical" evidence="7">
    <location>
        <begin position="215"/>
        <end position="241"/>
    </location>
</feature>
<keyword evidence="3 7" id="KW-0592">Phosphate transport</keyword>
<dbReference type="GO" id="GO:0005315">
    <property type="term" value="F:phosphate transmembrane transporter activity"/>
    <property type="evidence" value="ECO:0007669"/>
    <property type="project" value="InterPro"/>
</dbReference>
<feature type="transmembrane region" description="Helical" evidence="7">
    <location>
        <begin position="452"/>
        <end position="471"/>
    </location>
</feature>
<sequence>MPILHQFNHIFAITTILAALDAWNIGANDVATAFASSVSSRSLTLKQAMLLASVCEFTGSVTVGNRVTEMVRNKILAPHDFDDAPAVLLLAMMCTIMASSIFLTFATRRGMPVSPAHTLVGGLIGVATASIGFSKVNWGWSGVTKVVTAWIISPVFAGILGAALFFFTKITVLCRPDAVKRAFYSIPLYTFMTFGALAMMMVWESVRRPAISPTVVLTAVFSAGLGGVLIEGIFVMPYLWVRVMRNDWTLKWYHVFQGPFLFRREPPPPTTHGVIRPQIKNFYKGHLTPEELAYVRASEKLLESVQTSDEKPPCTEDDEKPILPYPLQSPTKSTRRRDSDCSSIIPPRPEGPRKSWAVIRWKITRFLLRGVEKDVIGVQKSSAIMNWDIADMHSRAPRYDNRAEYMYSTLQVITAAAASFIHGANDVSNAIAPFSLAFEVWSEGHVVTTNRVPIWMLCFGGGTIVLGLLTYGYHVMRTLGNRLTLMSPSRGFCVELATAITVLLATVLRLPVSTTQCITGATVGVGLANGDWRSINVKLVGEIYMGWSVTAPLTGLIAWGLMAMLLNTPSWPAP</sequence>
<dbReference type="AlphaFoldDB" id="A0A0F7ZVS7"/>
<accession>A0A0F7ZVS7</accession>
<dbReference type="PANTHER" id="PTHR11101">
    <property type="entry name" value="PHOSPHATE TRANSPORTER"/>
    <property type="match status" value="1"/>
</dbReference>
<feature type="transmembrane region" description="Helical" evidence="7">
    <location>
        <begin position="182"/>
        <end position="203"/>
    </location>
</feature>
<feature type="transmembrane region" description="Helical" evidence="7">
    <location>
        <begin position="492"/>
        <end position="512"/>
    </location>
</feature>
<dbReference type="InterPro" id="IPR001204">
    <property type="entry name" value="Phos_transporter"/>
</dbReference>
<dbReference type="EMBL" id="KQ030508">
    <property type="protein sequence ID" value="KJZ77133.1"/>
    <property type="molecule type" value="Genomic_DNA"/>
</dbReference>
<feature type="transmembrane region" description="Helical" evidence="7">
    <location>
        <begin position="86"/>
        <end position="106"/>
    </location>
</feature>
<evidence type="ECO:0000256" key="1">
    <source>
        <dbReference type="ARBA" id="ARBA00004141"/>
    </source>
</evidence>
<dbReference type="Pfam" id="PF01384">
    <property type="entry name" value="PHO4"/>
    <property type="match status" value="1"/>
</dbReference>
<organism evidence="9 10">
    <name type="scientific">Hirsutella minnesotensis 3608</name>
    <dbReference type="NCBI Taxonomy" id="1043627"/>
    <lineage>
        <taxon>Eukaryota</taxon>
        <taxon>Fungi</taxon>
        <taxon>Dikarya</taxon>
        <taxon>Ascomycota</taxon>
        <taxon>Pezizomycotina</taxon>
        <taxon>Sordariomycetes</taxon>
        <taxon>Hypocreomycetidae</taxon>
        <taxon>Hypocreales</taxon>
        <taxon>Ophiocordycipitaceae</taxon>
        <taxon>Hirsutella</taxon>
    </lineage>
</organism>
<keyword evidence="6 7" id="KW-0472">Membrane</keyword>
<evidence type="ECO:0000256" key="7">
    <source>
        <dbReference type="RuleBase" id="RU363058"/>
    </source>
</evidence>
<feature type="compositionally biased region" description="Basic and acidic residues" evidence="8">
    <location>
        <begin position="304"/>
        <end position="314"/>
    </location>
</feature>
<evidence type="ECO:0000313" key="10">
    <source>
        <dbReference type="Proteomes" id="UP000054481"/>
    </source>
</evidence>
<feature type="transmembrane region" description="Helical" evidence="7">
    <location>
        <begin position="544"/>
        <end position="566"/>
    </location>
</feature>
<keyword evidence="5 7" id="KW-1133">Transmembrane helix</keyword>
<evidence type="ECO:0000256" key="8">
    <source>
        <dbReference type="SAM" id="MobiDB-lite"/>
    </source>
</evidence>